<feature type="compositionally biased region" description="Gly residues" evidence="14">
    <location>
        <begin position="17"/>
        <end position="30"/>
    </location>
</feature>
<keyword evidence="7 15" id="KW-0472">Membrane</keyword>
<keyword evidence="5 15" id="KW-0812">Transmembrane</keyword>
<dbReference type="GO" id="GO:0005901">
    <property type="term" value="C:caveola"/>
    <property type="evidence" value="ECO:0007669"/>
    <property type="project" value="UniProtKB-SubCell"/>
</dbReference>
<feature type="transmembrane region" description="Helical" evidence="15">
    <location>
        <begin position="687"/>
        <end position="705"/>
    </location>
</feature>
<dbReference type="InterPro" id="IPR002159">
    <property type="entry name" value="CD36_fam"/>
</dbReference>
<feature type="compositionally biased region" description="Basic residues" evidence="14">
    <location>
        <begin position="228"/>
        <end position="238"/>
    </location>
</feature>
<evidence type="ECO:0000256" key="2">
    <source>
        <dbReference type="ARBA" id="ARBA00004651"/>
    </source>
</evidence>
<proteinExistence type="inferred from homology"/>
<accession>A0A8C0PZS6</accession>
<dbReference type="PRINTS" id="PR01609">
    <property type="entry name" value="CD36FAMILY"/>
</dbReference>
<keyword evidence="8 13" id="KW-1015">Disulfide bond</keyword>
<dbReference type="InterPro" id="IPR005428">
    <property type="entry name" value="CD36/SCARB1/SNMP1"/>
</dbReference>
<evidence type="ECO:0000313" key="17">
    <source>
        <dbReference type="Proteomes" id="UP000694429"/>
    </source>
</evidence>
<evidence type="ECO:0000256" key="11">
    <source>
        <dbReference type="ARBA" id="ARBA00040821"/>
    </source>
</evidence>
<reference evidence="16" key="2">
    <citation type="submission" date="2025-08" db="UniProtKB">
        <authorList>
            <consortium name="Ensembl"/>
        </authorList>
    </citation>
    <scope>IDENTIFICATION</scope>
</reference>
<feature type="region of interest" description="Disordered" evidence="14">
    <location>
        <begin position="1"/>
        <end position="257"/>
    </location>
</feature>
<evidence type="ECO:0000256" key="15">
    <source>
        <dbReference type="SAM" id="Phobius"/>
    </source>
</evidence>
<feature type="compositionally biased region" description="Pro residues" evidence="14">
    <location>
        <begin position="68"/>
        <end position="86"/>
    </location>
</feature>
<evidence type="ECO:0000256" key="14">
    <source>
        <dbReference type="SAM" id="MobiDB-lite"/>
    </source>
</evidence>
<protein>
    <recommendedName>
        <fullName evidence="11">Scavenger receptor class B member 1</fullName>
    </recommendedName>
    <alternativeName>
        <fullName evidence="12">SR-BI</fullName>
    </alternativeName>
</protein>
<evidence type="ECO:0000256" key="12">
    <source>
        <dbReference type="ARBA" id="ARBA00042244"/>
    </source>
</evidence>
<dbReference type="Proteomes" id="UP000694429">
    <property type="component" value="Chromosome 26"/>
</dbReference>
<evidence type="ECO:0000256" key="8">
    <source>
        <dbReference type="ARBA" id="ARBA00023157"/>
    </source>
</evidence>
<feature type="compositionally biased region" description="Pro residues" evidence="14">
    <location>
        <begin position="171"/>
        <end position="185"/>
    </location>
</feature>
<evidence type="ECO:0000256" key="4">
    <source>
        <dbReference type="ARBA" id="ARBA00022475"/>
    </source>
</evidence>
<evidence type="ECO:0000256" key="9">
    <source>
        <dbReference type="ARBA" id="ARBA00023170"/>
    </source>
</evidence>
<organism evidence="16 17">
    <name type="scientific">Canis lupus familiaris</name>
    <name type="common">Dog</name>
    <name type="synonym">Canis familiaris</name>
    <dbReference type="NCBI Taxonomy" id="9615"/>
    <lineage>
        <taxon>Eukaryota</taxon>
        <taxon>Metazoa</taxon>
        <taxon>Chordata</taxon>
        <taxon>Craniata</taxon>
        <taxon>Vertebrata</taxon>
        <taxon>Euteleostomi</taxon>
        <taxon>Mammalia</taxon>
        <taxon>Eutheria</taxon>
        <taxon>Laurasiatheria</taxon>
        <taxon>Carnivora</taxon>
        <taxon>Caniformia</taxon>
        <taxon>Canidae</taxon>
        <taxon>Canis</taxon>
    </lineage>
</organism>
<sequence length="753" mass="81436">MTLALTEEVGEEEGRGGEGGAKGGREGPGSRGMRAGSRGGEQVKGAAGAGTRRRGGGEARRRGGRGSPAPPPPLHAEPEALPPPPAETEARAWGPRLPPRGVSPDRPIGAPPRPRPGPAPPAPPAPPPAGARPNPRAQGVRGRSGGAAMAHKAAGHLPGRSCVRRGRGGAPPSPRPASPAPPPASPGSRSASPQGAEPRERRTGAGARRHGQPQPGALGGRGAGLHRAAVRRAGRRHDRGGAHAHQAAGPQGSRPEAEVVRVQDLGQTGGHNPPVQNVRIDPNSLSFNMWKEIPVPFYLSVYFFDVVNPDAVLLGQKPQVRERGPYVYREFRHKSNITFNDNDTVSFLEYRSFQFQPDKSHGLESDYIVMPNILVLAGAGLGSGSEAAAMMMEDKPMSLKLIMTLAFSTLGERAFMNRTIGEIMWGYEDPLIHLINKYLPNMLPFKGKFGLFAELNNSDSGIFTVFTGVKDFSRIHLVDKWNGLSKVNFWHSDQCNMINGTSGQMWAPFMTPETSLEFYSPEACRSMKLIYKESGTFQGIPTYRFVAPSTLFANGSVYPPNEGFCPCLESGIQNVSTCRFNAPLFLSHPHFYNADPMLAEAVLGLHPNQEEHSLFLDIHPVTGIPMNCSVKLQLSLYIKAIKGIGQTGKIQPVVLPLVWFEESGAMEGKPLKTFYTQLVLMPNVLHYAQYVLLALGCILLLIPIIHQLRSQEKCYLFWSSSKKGSKDKEAIQAYSESLMTPAPKGTVLQEARL</sequence>
<dbReference type="PRINTS" id="PR01610">
    <property type="entry name" value="CD36ANTIGEN"/>
</dbReference>
<feature type="compositionally biased region" description="Low complexity" evidence="14">
    <location>
        <begin position="146"/>
        <end position="156"/>
    </location>
</feature>
<comment type="subcellular location">
    <subcellularLocation>
        <location evidence="2">Cell membrane</location>
        <topology evidence="2">Multi-pass membrane protein</topology>
    </subcellularLocation>
    <subcellularLocation>
        <location evidence="1">Membrane</location>
        <location evidence="1">Caveola</location>
        <topology evidence="1">Multi-pass membrane protein</topology>
    </subcellularLocation>
</comment>
<dbReference type="PANTHER" id="PTHR11923:SF110">
    <property type="entry name" value="SCAVENGER RECEPTOR CLASS B MEMBER 1"/>
    <property type="match status" value="1"/>
</dbReference>
<dbReference type="AlphaFoldDB" id="A0A8C0PZS6"/>
<keyword evidence="9" id="KW-0675">Receptor</keyword>
<dbReference type="Ensembl" id="ENSCAFT00030048437.1">
    <property type="protein sequence ID" value="ENSCAFP00030042390.1"/>
    <property type="gene ID" value="ENSCAFG00030026170.1"/>
</dbReference>
<feature type="compositionally biased region" description="Pro residues" evidence="14">
    <location>
        <begin position="109"/>
        <end position="130"/>
    </location>
</feature>
<comment type="similarity">
    <text evidence="3">Belongs to the CD36 family.</text>
</comment>
<feature type="compositionally biased region" description="Low complexity" evidence="14">
    <location>
        <begin position="243"/>
        <end position="252"/>
    </location>
</feature>
<feature type="disulfide bond" evidence="13">
    <location>
        <begin position="495"/>
        <end position="628"/>
    </location>
</feature>
<evidence type="ECO:0000256" key="1">
    <source>
        <dbReference type="ARBA" id="ARBA00004189"/>
    </source>
</evidence>
<dbReference type="PANTHER" id="PTHR11923">
    <property type="entry name" value="SCAVENGER RECEPTOR CLASS B TYPE-1 SR-B1"/>
    <property type="match status" value="1"/>
</dbReference>
<keyword evidence="4" id="KW-1003">Cell membrane</keyword>
<evidence type="ECO:0000256" key="10">
    <source>
        <dbReference type="ARBA" id="ARBA00023180"/>
    </source>
</evidence>
<gene>
    <name evidence="16" type="primary">SCARB1</name>
</gene>
<evidence type="ECO:0000256" key="7">
    <source>
        <dbReference type="ARBA" id="ARBA00023136"/>
    </source>
</evidence>
<keyword evidence="6 15" id="KW-1133">Transmembrane helix</keyword>
<evidence type="ECO:0000256" key="13">
    <source>
        <dbReference type="PIRSR" id="PIRSR605428-53"/>
    </source>
</evidence>
<reference evidence="16" key="1">
    <citation type="submission" date="2019-03" db="EMBL/GenBank/DDBJ databases">
        <authorList>
            <person name="Warren W.C."/>
            <person name="Johnson G.S."/>
        </authorList>
    </citation>
    <scope>NUCLEOTIDE SEQUENCE [LARGE SCALE GENOMIC DNA]</scope>
    <source>
        <strain evidence="16">Basenji</strain>
    </source>
</reference>
<evidence type="ECO:0000313" key="16">
    <source>
        <dbReference type="Ensembl" id="ENSCAFP00030042390.1"/>
    </source>
</evidence>
<evidence type="ECO:0000256" key="5">
    <source>
        <dbReference type="ARBA" id="ARBA00022692"/>
    </source>
</evidence>
<evidence type="ECO:0000256" key="3">
    <source>
        <dbReference type="ARBA" id="ARBA00010532"/>
    </source>
</evidence>
<dbReference type="Pfam" id="PF01130">
    <property type="entry name" value="CD36"/>
    <property type="match status" value="1"/>
</dbReference>
<keyword evidence="10" id="KW-0325">Glycoprotein</keyword>
<evidence type="ECO:0000256" key="6">
    <source>
        <dbReference type="ARBA" id="ARBA00022989"/>
    </source>
</evidence>
<name>A0A8C0PZS6_CANLF</name>